<dbReference type="PANTHER" id="PTHR33362:SF7">
    <property type="entry name" value="SLL1103 PROTEIN"/>
    <property type="match status" value="1"/>
</dbReference>
<evidence type="ECO:0000256" key="7">
    <source>
        <dbReference type="RuleBase" id="RU369079"/>
    </source>
</evidence>
<feature type="transmembrane region" description="Helical" evidence="7">
    <location>
        <begin position="195"/>
        <end position="220"/>
    </location>
</feature>
<keyword evidence="7" id="KW-0813">Transport</keyword>
<comment type="caution">
    <text evidence="9">The sequence shown here is derived from an EMBL/GenBank/DDBJ whole genome shotgun (WGS) entry which is preliminary data.</text>
</comment>
<evidence type="ECO:0000256" key="1">
    <source>
        <dbReference type="ARBA" id="ARBA00004429"/>
    </source>
</evidence>
<keyword evidence="5 7" id="KW-1133">Transmembrane helix</keyword>
<evidence type="ECO:0000256" key="3">
    <source>
        <dbReference type="ARBA" id="ARBA00022519"/>
    </source>
</evidence>
<dbReference type="RefSeq" id="WP_131258714.1">
    <property type="nucleotide sequence ID" value="NZ_JBHSUS010000001.1"/>
</dbReference>
<keyword evidence="3 7" id="KW-0997">Cell inner membrane</keyword>
<comment type="function">
    <text evidence="7">Part of the tripartite ATP-independent periplasmic (TRAP) transport system.</text>
</comment>
<comment type="subunit">
    <text evidence="7">The complex comprises the extracytoplasmic solute receptor protein and the two transmembrane proteins.</text>
</comment>
<dbReference type="PANTHER" id="PTHR33362">
    <property type="entry name" value="SIALIC ACID TRAP TRANSPORTER PERMEASE PROTEIN SIAT-RELATED"/>
    <property type="match status" value="1"/>
</dbReference>
<protein>
    <recommendedName>
        <fullName evidence="7">TRAP transporter large permease protein</fullName>
    </recommendedName>
</protein>
<proteinExistence type="inferred from homology"/>
<keyword evidence="6 7" id="KW-0472">Membrane</keyword>
<dbReference type="Pfam" id="PF06808">
    <property type="entry name" value="DctM"/>
    <property type="match status" value="1"/>
</dbReference>
<name>A0ABW1XQB3_9ALTE</name>
<reference evidence="10" key="1">
    <citation type="journal article" date="2019" name="Int. J. Syst. Evol. Microbiol.">
        <title>The Global Catalogue of Microorganisms (GCM) 10K type strain sequencing project: providing services to taxonomists for standard genome sequencing and annotation.</title>
        <authorList>
            <consortium name="The Broad Institute Genomics Platform"/>
            <consortium name="The Broad Institute Genome Sequencing Center for Infectious Disease"/>
            <person name="Wu L."/>
            <person name="Ma J."/>
        </authorList>
    </citation>
    <scope>NUCLEOTIDE SEQUENCE [LARGE SCALE GENOMIC DNA]</scope>
    <source>
        <strain evidence="10">CGMCC 1.16031</strain>
    </source>
</reference>
<feature type="transmembrane region" description="Helical" evidence="7">
    <location>
        <begin position="240"/>
        <end position="260"/>
    </location>
</feature>
<dbReference type="NCBIfam" id="TIGR00786">
    <property type="entry name" value="dctM"/>
    <property type="match status" value="1"/>
</dbReference>
<comment type="subcellular location">
    <subcellularLocation>
        <location evidence="1 7">Cell inner membrane</location>
        <topology evidence="1 7">Multi-pass membrane protein</topology>
    </subcellularLocation>
</comment>
<feature type="transmembrane region" description="Helical" evidence="7">
    <location>
        <begin position="364"/>
        <end position="390"/>
    </location>
</feature>
<dbReference type="EMBL" id="JBHSUS010000001">
    <property type="protein sequence ID" value="MFC6440945.1"/>
    <property type="molecule type" value="Genomic_DNA"/>
</dbReference>
<dbReference type="PIRSF" id="PIRSF006066">
    <property type="entry name" value="HI0050"/>
    <property type="match status" value="1"/>
</dbReference>
<dbReference type="InterPro" id="IPR010656">
    <property type="entry name" value="DctM"/>
</dbReference>
<keyword evidence="10" id="KW-1185">Reference proteome</keyword>
<evidence type="ECO:0000313" key="9">
    <source>
        <dbReference type="EMBL" id="MFC6440945.1"/>
    </source>
</evidence>
<evidence type="ECO:0000313" key="10">
    <source>
        <dbReference type="Proteomes" id="UP001596364"/>
    </source>
</evidence>
<feature type="transmembrane region" description="Helical" evidence="7">
    <location>
        <begin position="424"/>
        <end position="442"/>
    </location>
</feature>
<keyword evidence="2" id="KW-1003">Cell membrane</keyword>
<comment type="similarity">
    <text evidence="7">Belongs to the TRAP transporter large permease family.</text>
</comment>
<keyword evidence="4 7" id="KW-0812">Transmembrane</keyword>
<dbReference type="InterPro" id="IPR004681">
    <property type="entry name" value="TRAP_DctM"/>
</dbReference>
<dbReference type="Proteomes" id="UP001596364">
    <property type="component" value="Unassembled WGS sequence"/>
</dbReference>
<feature type="transmembrane region" description="Helical" evidence="7">
    <location>
        <begin position="339"/>
        <end position="357"/>
    </location>
</feature>
<evidence type="ECO:0000256" key="6">
    <source>
        <dbReference type="ARBA" id="ARBA00023136"/>
    </source>
</evidence>
<organism evidence="9 10">
    <name type="scientific">Pseudobowmanella zhangzhouensis</name>
    <dbReference type="NCBI Taxonomy" id="1537679"/>
    <lineage>
        <taxon>Bacteria</taxon>
        <taxon>Pseudomonadati</taxon>
        <taxon>Pseudomonadota</taxon>
        <taxon>Gammaproteobacteria</taxon>
        <taxon>Alteromonadales</taxon>
        <taxon>Alteromonadaceae</taxon>
    </lineage>
</organism>
<sequence>MEWLSLVMFALVCVVLLFGYPVAFSLAGTALLFAGLGYLTGTFDGAFLQAMPNRLYGIMTNQTLLAVPLFVFMGVVLEKAKIAEQLLLTMSGVFGRLRGGLAISVILVGMLLAASTGIVGATVVTMGLLSLPSMLKQGYHPAFATGSICATGTLGQIIPPSIALVLLGDVLSSSYQQAQLKQGIFSPESVSVGDLFIGALLPGLMLVLLYMLYTVLVAIFKPDWLPAPAKQQQSIKLADVAQSLLPPLLLIFAVLGSILLGYATPTEAAGVGASGALLIALLKRQLTLARLQEILLNTLTVTSMVFLILIGAALFSLVFRGFGGESLIHHLFDNLPGGVLTAMFVVMLVIFLLGFILDFIEITFIVVPLVGPVLLMMGVDPIWLGIMIALNLQTSFLTPPFGFALFYLRGVAPPDVKTADIYRGVVPFVVIQLLLLVGLAVWPELATWLPDYLQQG</sequence>
<feature type="transmembrane region" description="Helical" evidence="7">
    <location>
        <begin position="97"/>
        <end position="130"/>
    </location>
</feature>
<evidence type="ECO:0000256" key="2">
    <source>
        <dbReference type="ARBA" id="ARBA00022475"/>
    </source>
</evidence>
<feature type="transmembrane region" description="Helical" evidence="7">
    <location>
        <begin position="396"/>
        <end position="412"/>
    </location>
</feature>
<accession>A0ABW1XQB3</accession>
<evidence type="ECO:0000256" key="5">
    <source>
        <dbReference type="ARBA" id="ARBA00022989"/>
    </source>
</evidence>
<evidence type="ECO:0000259" key="8">
    <source>
        <dbReference type="Pfam" id="PF06808"/>
    </source>
</evidence>
<evidence type="ECO:0000256" key="4">
    <source>
        <dbReference type="ARBA" id="ARBA00022692"/>
    </source>
</evidence>
<feature type="transmembrane region" description="Helical" evidence="7">
    <location>
        <begin position="266"/>
        <end position="282"/>
    </location>
</feature>
<gene>
    <name evidence="9" type="ORF">ACFP85_12390</name>
</gene>
<feature type="transmembrane region" description="Helical" evidence="7">
    <location>
        <begin position="6"/>
        <end position="34"/>
    </location>
</feature>
<feature type="domain" description="TRAP C4-dicarboxylate transport system permease DctM subunit" evidence="8">
    <location>
        <begin position="10"/>
        <end position="445"/>
    </location>
</feature>
<feature type="transmembrane region" description="Helical" evidence="7">
    <location>
        <begin position="55"/>
        <end position="77"/>
    </location>
</feature>
<feature type="transmembrane region" description="Helical" evidence="7">
    <location>
        <begin position="294"/>
        <end position="319"/>
    </location>
</feature>